<comment type="caution">
    <text evidence="2">The sequence shown here is derived from an EMBL/GenBank/DDBJ whole genome shotgun (WGS) entry which is preliminary data.</text>
</comment>
<evidence type="ECO:0000313" key="2">
    <source>
        <dbReference type="EMBL" id="KAE9328349.1"/>
    </source>
</evidence>
<organism evidence="2 3">
    <name type="scientific">Phytophthora rubi</name>
    <dbReference type="NCBI Taxonomy" id="129364"/>
    <lineage>
        <taxon>Eukaryota</taxon>
        <taxon>Sar</taxon>
        <taxon>Stramenopiles</taxon>
        <taxon>Oomycota</taxon>
        <taxon>Peronosporomycetes</taxon>
        <taxon>Peronosporales</taxon>
        <taxon>Peronosporaceae</taxon>
        <taxon>Phytophthora</taxon>
    </lineage>
</organism>
<feature type="compositionally biased region" description="Polar residues" evidence="1">
    <location>
        <begin position="1"/>
        <end position="10"/>
    </location>
</feature>
<evidence type="ECO:0000313" key="3">
    <source>
        <dbReference type="Proteomes" id="UP000434957"/>
    </source>
</evidence>
<dbReference type="AlphaFoldDB" id="A0A6A4EVV1"/>
<feature type="compositionally biased region" description="Basic and acidic residues" evidence="1">
    <location>
        <begin position="35"/>
        <end position="51"/>
    </location>
</feature>
<protein>
    <submittedName>
        <fullName evidence="2">Uncharacterized protein</fullName>
    </submittedName>
</protein>
<name>A0A6A4EVV1_9STRA</name>
<proteinExistence type="predicted"/>
<keyword evidence="3" id="KW-1185">Reference proteome</keyword>
<dbReference type="EMBL" id="QXFT01001117">
    <property type="protein sequence ID" value="KAE9328349.1"/>
    <property type="molecule type" value="Genomic_DNA"/>
</dbReference>
<feature type="region of interest" description="Disordered" evidence="1">
    <location>
        <begin position="1"/>
        <end position="51"/>
    </location>
</feature>
<reference evidence="2 3" key="1">
    <citation type="submission" date="2018-08" db="EMBL/GenBank/DDBJ databases">
        <title>Genomic investigation of the strawberry pathogen Phytophthora fragariae indicates pathogenicity is determined by transcriptional variation in three key races.</title>
        <authorList>
            <person name="Adams T.M."/>
            <person name="Armitage A.D."/>
            <person name="Sobczyk M.K."/>
            <person name="Bates H.J."/>
            <person name="Dunwell J.M."/>
            <person name="Nellist C.F."/>
            <person name="Harrison R.J."/>
        </authorList>
    </citation>
    <scope>NUCLEOTIDE SEQUENCE [LARGE SCALE GENOMIC DNA]</scope>
    <source>
        <strain evidence="2 3">SCRP333</strain>
    </source>
</reference>
<sequence length="144" mass="15719">MVNNAEQSKSGGDPKSEEPLVDGGDAQRKKLTASSDERNEMDEVMKNMRNDAAARDRSRAVIYVATVRPAMAGARFMKARGAIMDFSKGEVRYREEERAVVIPFRTYGESGGARVAAVRVVKKAQLTANSVTRIEVAIPAKDGE</sequence>
<evidence type="ECO:0000256" key="1">
    <source>
        <dbReference type="SAM" id="MobiDB-lite"/>
    </source>
</evidence>
<gene>
    <name evidence="2" type="ORF">PR003_g15801</name>
</gene>
<dbReference type="Proteomes" id="UP000434957">
    <property type="component" value="Unassembled WGS sequence"/>
</dbReference>
<accession>A0A6A4EVV1</accession>